<name>A0A2P2QU03_RHIMU</name>
<accession>A0A2P2QU03</accession>
<evidence type="ECO:0000313" key="1">
    <source>
        <dbReference type="EMBL" id="MBX70435.1"/>
    </source>
</evidence>
<proteinExistence type="predicted"/>
<protein>
    <submittedName>
        <fullName evidence="1">Uncharacterized protein</fullName>
    </submittedName>
</protein>
<sequence>MMHLIFFMLDMLRYFVSHYVYLHTSDF</sequence>
<organism evidence="1">
    <name type="scientific">Rhizophora mucronata</name>
    <name type="common">Asiatic mangrove</name>
    <dbReference type="NCBI Taxonomy" id="61149"/>
    <lineage>
        <taxon>Eukaryota</taxon>
        <taxon>Viridiplantae</taxon>
        <taxon>Streptophyta</taxon>
        <taxon>Embryophyta</taxon>
        <taxon>Tracheophyta</taxon>
        <taxon>Spermatophyta</taxon>
        <taxon>Magnoliopsida</taxon>
        <taxon>eudicotyledons</taxon>
        <taxon>Gunneridae</taxon>
        <taxon>Pentapetalae</taxon>
        <taxon>rosids</taxon>
        <taxon>fabids</taxon>
        <taxon>Malpighiales</taxon>
        <taxon>Rhizophoraceae</taxon>
        <taxon>Rhizophora</taxon>
    </lineage>
</organism>
<dbReference type="EMBL" id="GGEC01089951">
    <property type="protein sequence ID" value="MBX70435.1"/>
    <property type="molecule type" value="Transcribed_RNA"/>
</dbReference>
<reference evidence="1" key="1">
    <citation type="submission" date="2018-02" db="EMBL/GenBank/DDBJ databases">
        <title>Rhizophora mucronata_Transcriptome.</title>
        <authorList>
            <person name="Meera S.P."/>
            <person name="Sreeshan A."/>
            <person name="Augustine A."/>
        </authorList>
    </citation>
    <scope>NUCLEOTIDE SEQUENCE</scope>
    <source>
        <tissue evidence="1">Leaf</tissue>
    </source>
</reference>
<dbReference type="AlphaFoldDB" id="A0A2P2QU03"/>